<sequence length="745" mass="83650">MSQAVLNEFLTHTVIQPFIQHGQSKETLQSTLDKSNGLHAHHIILSFLHQGKRIHIELIRSDGLLPSTHFLRYQNERKNAGHVVVNFTKTDVDLCHYKGYIRGEENSKVALSTCDGQLTGIIYYGQEMYSIYPHIDGSGRLLDNHYLLNHADLKHKNETFVHNTNKDNYKYESEYEEVQNKFHQRRRRDEEDYLIHRPYNANPTSSYVELVLVVDYNLYNSFNQDIKEVHRYCKDLVNVMNVLYEPLNIFLALVGVVIWNKSNEIEITSNATDTLWKFLSYRSKELAITYPNDFALLLTENKYKDVNNYTILGQAFYATICTSTHSGGIVAQQSKTLAEVATTMAHEMGHSLGMNDEYDNCICPDEACIMNGMSKGFNPVRWSSCSIQSLNTSFSKEITDCLRNKPKKLFESPDCGNGFVEPWEECDCGLPDYCENPCCNAHTCKLNSGALCATGECCDLETCELQLAGDPCRKAENECDLPEYCTGESEYCPNDFYRRDAEPCDGGQAYCFHGNCRSHDHQCRIMRGPHATNSEPCYEQNKGGDRLGHCGYNRPGNSFVSCTDENIMCGKLHCTNGNGTLIIGNDFSTNVSEFSAFDHLYNLVDCFGAEVDIGSQFLDRGLTPNGAKCGVNRMCVNQSCVSIEEILEADCPENCNNNGICNSSGHCHCDLGFGGESCSTTGYGGSQDSGPASSVNRTCRQFQYLYLLFLLIIPLVAIFWFVLFKTRDSAKAEEVPSATDPKSAC</sequence>
<dbReference type="PROSITE" id="PS00022">
    <property type="entry name" value="EGF_1"/>
    <property type="match status" value="1"/>
</dbReference>
<dbReference type="SMART" id="SM00608">
    <property type="entry name" value="ACR"/>
    <property type="match status" value="1"/>
</dbReference>
<evidence type="ECO:0000259" key="13">
    <source>
        <dbReference type="PROSITE" id="PS50215"/>
    </source>
</evidence>
<dbReference type="GO" id="GO:0004222">
    <property type="term" value="F:metalloendopeptidase activity"/>
    <property type="evidence" value="ECO:0007669"/>
    <property type="project" value="InterPro"/>
</dbReference>
<dbReference type="Proteomes" id="UP000007798">
    <property type="component" value="Unassembled WGS sequence"/>
</dbReference>
<dbReference type="AlphaFoldDB" id="B4NJU0"/>
<feature type="disulfide bond" evidence="8">
    <location>
        <begin position="651"/>
        <end position="661"/>
    </location>
</feature>
<name>B4NJU0_DROWI</name>
<dbReference type="InterPro" id="IPR001762">
    <property type="entry name" value="Disintegrin_dom"/>
</dbReference>
<accession>B4NJU0</accession>
<gene>
    <name evidence="14" type="primary">Dwil\GK14445</name>
    <name evidence="14" type="ORF">Dwil_GK14445</name>
</gene>
<dbReference type="SMR" id="B4NJU0"/>
<comment type="caution">
    <text evidence="8">Lacks conserved residue(s) required for the propagation of feature annotation.</text>
</comment>
<dbReference type="Pfam" id="PF01421">
    <property type="entry name" value="Reprolysin"/>
    <property type="match status" value="1"/>
</dbReference>
<feature type="active site" evidence="9">
    <location>
        <position position="347"/>
    </location>
</feature>
<dbReference type="InterPro" id="IPR024079">
    <property type="entry name" value="MetalloPept_cat_dom_sf"/>
</dbReference>
<organism evidence="14 15">
    <name type="scientific">Drosophila willistoni</name>
    <name type="common">Fruit fly</name>
    <dbReference type="NCBI Taxonomy" id="7260"/>
    <lineage>
        <taxon>Eukaryota</taxon>
        <taxon>Metazoa</taxon>
        <taxon>Ecdysozoa</taxon>
        <taxon>Arthropoda</taxon>
        <taxon>Hexapoda</taxon>
        <taxon>Insecta</taxon>
        <taxon>Pterygota</taxon>
        <taxon>Neoptera</taxon>
        <taxon>Endopterygota</taxon>
        <taxon>Diptera</taxon>
        <taxon>Brachycera</taxon>
        <taxon>Muscomorpha</taxon>
        <taxon>Ephydroidea</taxon>
        <taxon>Drosophilidae</taxon>
        <taxon>Drosophila</taxon>
        <taxon>Sophophora</taxon>
    </lineage>
</organism>
<dbReference type="GO" id="GO:0006509">
    <property type="term" value="P:membrane protein ectodomain proteolysis"/>
    <property type="evidence" value="ECO:0007669"/>
    <property type="project" value="TreeGrafter"/>
</dbReference>
<dbReference type="Gene3D" id="4.10.70.10">
    <property type="entry name" value="Disintegrin domain"/>
    <property type="match status" value="1"/>
</dbReference>
<keyword evidence="4" id="KW-0482">Metalloprotease</keyword>
<dbReference type="CDD" id="cd04269">
    <property type="entry name" value="ZnMc_adamalysin_II_like"/>
    <property type="match status" value="1"/>
</dbReference>
<dbReference type="InterPro" id="IPR034027">
    <property type="entry name" value="Reprolysin_adamalysin"/>
</dbReference>
<dbReference type="Pfam" id="PF08516">
    <property type="entry name" value="ADAM_CR"/>
    <property type="match status" value="1"/>
</dbReference>
<dbReference type="PROSITE" id="PS01186">
    <property type="entry name" value="EGF_2"/>
    <property type="match status" value="1"/>
</dbReference>
<feature type="disulfide bond" evidence="7">
    <location>
        <begin position="472"/>
        <end position="492"/>
    </location>
</feature>
<protein>
    <recommendedName>
        <fullName evidence="16">Peptidase M12B domain-containing protein</fullName>
    </recommendedName>
</protein>
<dbReference type="HOGENOM" id="CLU_012714_3_1_1"/>
<dbReference type="FunFam" id="3.40.390.10:FF:000002">
    <property type="entry name" value="Disintegrin and metalloproteinase domain-containing protein 22"/>
    <property type="match status" value="1"/>
</dbReference>
<evidence type="ECO:0000313" key="14">
    <source>
        <dbReference type="EMBL" id="EDW85052.2"/>
    </source>
</evidence>
<evidence type="ECO:0000256" key="9">
    <source>
        <dbReference type="PROSITE-ProRule" id="PRU00276"/>
    </source>
</evidence>
<feature type="disulfide bond" evidence="8">
    <location>
        <begin position="669"/>
        <end position="678"/>
    </location>
</feature>
<dbReference type="PROSITE" id="PS50026">
    <property type="entry name" value="EGF_3"/>
    <property type="match status" value="1"/>
</dbReference>
<dbReference type="InterPro" id="IPR036436">
    <property type="entry name" value="Disintegrin_dom_sf"/>
</dbReference>
<feature type="domain" description="EGF-like" evidence="11">
    <location>
        <begin position="647"/>
        <end position="679"/>
    </location>
</feature>
<keyword evidence="3 10" id="KW-1133">Transmembrane helix</keyword>
<dbReference type="MEROPS" id="M12.A04"/>
<keyword evidence="4" id="KW-0645">Protease</keyword>
<feature type="disulfide bond" evidence="9">
    <location>
        <begin position="361"/>
        <end position="385"/>
    </location>
</feature>
<dbReference type="PANTHER" id="PTHR11905">
    <property type="entry name" value="ADAM A DISINTEGRIN AND METALLOPROTEASE DOMAIN"/>
    <property type="match status" value="1"/>
</dbReference>
<dbReference type="FunFam" id="4.10.70.10:FF:000001">
    <property type="entry name" value="Disintegrin and metalloproteinase domain-containing protein 22"/>
    <property type="match status" value="1"/>
</dbReference>
<dbReference type="InterPro" id="IPR006586">
    <property type="entry name" value="ADAM_Cys-rich"/>
</dbReference>
<feature type="disulfide bond" evidence="9">
    <location>
        <begin position="363"/>
        <end position="368"/>
    </location>
</feature>
<feature type="disulfide bond" evidence="9">
    <location>
        <begin position="321"/>
        <end position="401"/>
    </location>
</feature>
<dbReference type="Gene3D" id="2.10.25.10">
    <property type="entry name" value="Laminin"/>
    <property type="match status" value="1"/>
</dbReference>
<proteinExistence type="predicted"/>
<dbReference type="EMBL" id="CH964272">
    <property type="protein sequence ID" value="EDW85052.2"/>
    <property type="molecule type" value="Genomic_DNA"/>
</dbReference>
<keyword evidence="4" id="KW-0378">Hydrolase</keyword>
<evidence type="ECO:0000256" key="7">
    <source>
        <dbReference type="PROSITE-ProRule" id="PRU00068"/>
    </source>
</evidence>
<evidence type="ECO:0000313" key="15">
    <source>
        <dbReference type="Proteomes" id="UP000007798"/>
    </source>
</evidence>
<evidence type="ECO:0000259" key="12">
    <source>
        <dbReference type="PROSITE" id="PS50214"/>
    </source>
</evidence>
<keyword evidence="6 8" id="KW-1015">Disulfide bond</keyword>
<evidence type="ECO:0000256" key="2">
    <source>
        <dbReference type="ARBA" id="ARBA00022692"/>
    </source>
</evidence>
<dbReference type="SUPFAM" id="SSF55486">
    <property type="entry name" value="Metalloproteases ('zincins'), catalytic domain"/>
    <property type="match status" value="1"/>
</dbReference>
<keyword evidence="8" id="KW-0245">EGF-like domain</keyword>
<keyword evidence="5 10" id="KW-0472">Membrane</keyword>
<feature type="domain" description="Peptidase M12B" evidence="13">
    <location>
        <begin position="206"/>
        <end position="406"/>
    </location>
</feature>
<evidence type="ECO:0000256" key="10">
    <source>
        <dbReference type="SAM" id="Phobius"/>
    </source>
</evidence>
<dbReference type="PANTHER" id="PTHR11905:SF159">
    <property type="entry name" value="ADAM METALLOPROTEASE"/>
    <property type="match status" value="1"/>
</dbReference>
<evidence type="ECO:0000256" key="6">
    <source>
        <dbReference type="ARBA" id="ARBA00023157"/>
    </source>
</evidence>
<keyword evidence="2 10" id="KW-0812">Transmembrane</keyword>
<dbReference type="InterPro" id="IPR000742">
    <property type="entry name" value="EGF"/>
</dbReference>
<dbReference type="SMART" id="SM00050">
    <property type="entry name" value="DISIN"/>
    <property type="match status" value="1"/>
</dbReference>
<evidence type="ECO:0000256" key="1">
    <source>
        <dbReference type="ARBA" id="ARBA00004167"/>
    </source>
</evidence>
<dbReference type="STRING" id="7260.B4NJU0"/>
<dbReference type="Gene3D" id="3.40.390.10">
    <property type="entry name" value="Collagenase (Catalytic Domain)"/>
    <property type="match status" value="1"/>
</dbReference>
<dbReference type="InterPro" id="IPR001590">
    <property type="entry name" value="Peptidase_M12B"/>
</dbReference>
<evidence type="ECO:0000256" key="8">
    <source>
        <dbReference type="PROSITE-ProRule" id="PRU00076"/>
    </source>
</evidence>
<dbReference type="SUPFAM" id="SSF57552">
    <property type="entry name" value="Blood coagulation inhibitor (disintegrin)"/>
    <property type="match status" value="1"/>
</dbReference>
<evidence type="ECO:0000259" key="11">
    <source>
        <dbReference type="PROSITE" id="PS50026"/>
    </source>
</evidence>
<dbReference type="PROSITE" id="PS50215">
    <property type="entry name" value="ADAM_MEPRO"/>
    <property type="match status" value="1"/>
</dbReference>
<keyword evidence="15" id="KW-1185">Reference proteome</keyword>
<dbReference type="Pfam" id="PF00200">
    <property type="entry name" value="Disintegrin"/>
    <property type="match status" value="1"/>
</dbReference>
<dbReference type="GO" id="GO:0016020">
    <property type="term" value="C:membrane"/>
    <property type="evidence" value="ECO:0007669"/>
    <property type="project" value="UniProtKB-SubCell"/>
</dbReference>
<evidence type="ECO:0000256" key="4">
    <source>
        <dbReference type="ARBA" id="ARBA00023049"/>
    </source>
</evidence>
<dbReference type="InParanoid" id="B4NJU0"/>
<reference evidence="14 15" key="1">
    <citation type="journal article" date="2007" name="Nature">
        <title>Evolution of genes and genomes on the Drosophila phylogeny.</title>
        <authorList>
            <consortium name="Drosophila 12 Genomes Consortium"/>
            <person name="Clark A.G."/>
            <person name="Eisen M.B."/>
            <person name="Smith D.R."/>
            <person name="Bergman C.M."/>
            <person name="Oliver B."/>
            <person name="Markow T.A."/>
            <person name="Kaufman T.C."/>
            <person name="Kellis M."/>
            <person name="Gelbart W."/>
            <person name="Iyer V.N."/>
            <person name="Pollard D.A."/>
            <person name="Sackton T.B."/>
            <person name="Larracuente A.M."/>
            <person name="Singh N.D."/>
            <person name="Abad J.P."/>
            <person name="Abt D.N."/>
            <person name="Adryan B."/>
            <person name="Aguade M."/>
            <person name="Akashi H."/>
            <person name="Anderson W.W."/>
            <person name="Aquadro C.F."/>
            <person name="Ardell D.H."/>
            <person name="Arguello R."/>
            <person name="Artieri C.G."/>
            <person name="Barbash D.A."/>
            <person name="Barker D."/>
            <person name="Barsanti P."/>
            <person name="Batterham P."/>
            <person name="Batzoglou S."/>
            <person name="Begun D."/>
            <person name="Bhutkar A."/>
            <person name="Blanco E."/>
            <person name="Bosak S.A."/>
            <person name="Bradley R.K."/>
            <person name="Brand A.D."/>
            <person name="Brent M.R."/>
            <person name="Brooks A.N."/>
            <person name="Brown R.H."/>
            <person name="Butlin R.K."/>
            <person name="Caggese C."/>
            <person name="Calvi B.R."/>
            <person name="Bernardo de Carvalho A."/>
            <person name="Caspi A."/>
            <person name="Castrezana S."/>
            <person name="Celniker S.E."/>
            <person name="Chang J.L."/>
            <person name="Chapple C."/>
            <person name="Chatterji S."/>
            <person name="Chinwalla A."/>
            <person name="Civetta A."/>
            <person name="Clifton S.W."/>
            <person name="Comeron J.M."/>
            <person name="Costello J.C."/>
            <person name="Coyne J.A."/>
            <person name="Daub J."/>
            <person name="David R.G."/>
            <person name="Delcher A.L."/>
            <person name="Delehaunty K."/>
            <person name="Do C.B."/>
            <person name="Ebling H."/>
            <person name="Edwards K."/>
            <person name="Eickbush T."/>
            <person name="Evans J.D."/>
            <person name="Filipski A."/>
            <person name="Findeiss S."/>
            <person name="Freyhult E."/>
            <person name="Fulton L."/>
            <person name="Fulton R."/>
            <person name="Garcia A.C."/>
            <person name="Gardiner A."/>
            <person name="Garfield D.A."/>
            <person name="Garvin B.E."/>
            <person name="Gibson G."/>
            <person name="Gilbert D."/>
            <person name="Gnerre S."/>
            <person name="Godfrey J."/>
            <person name="Good R."/>
            <person name="Gotea V."/>
            <person name="Gravely B."/>
            <person name="Greenberg A.J."/>
            <person name="Griffiths-Jones S."/>
            <person name="Gross S."/>
            <person name="Guigo R."/>
            <person name="Gustafson E.A."/>
            <person name="Haerty W."/>
            <person name="Hahn M.W."/>
            <person name="Halligan D.L."/>
            <person name="Halpern A.L."/>
            <person name="Halter G.M."/>
            <person name="Han M.V."/>
            <person name="Heger A."/>
            <person name="Hillier L."/>
            <person name="Hinrichs A.S."/>
            <person name="Holmes I."/>
            <person name="Hoskins R.A."/>
            <person name="Hubisz M.J."/>
            <person name="Hultmark D."/>
            <person name="Huntley M.A."/>
            <person name="Jaffe D.B."/>
            <person name="Jagadeeshan S."/>
            <person name="Jeck W.R."/>
            <person name="Johnson J."/>
            <person name="Jones C.D."/>
            <person name="Jordan W.C."/>
            <person name="Karpen G.H."/>
            <person name="Kataoka E."/>
            <person name="Keightley P.D."/>
            <person name="Kheradpour P."/>
            <person name="Kirkness E.F."/>
            <person name="Koerich L.B."/>
            <person name="Kristiansen K."/>
            <person name="Kudrna D."/>
            <person name="Kulathinal R.J."/>
            <person name="Kumar S."/>
            <person name="Kwok R."/>
            <person name="Lander E."/>
            <person name="Langley C.H."/>
            <person name="Lapoint R."/>
            <person name="Lazzaro B.P."/>
            <person name="Lee S.J."/>
            <person name="Levesque L."/>
            <person name="Li R."/>
            <person name="Lin C.F."/>
            <person name="Lin M.F."/>
            <person name="Lindblad-Toh K."/>
            <person name="Llopart A."/>
            <person name="Long M."/>
            <person name="Low L."/>
            <person name="Lozovsky E."/>
            <person name="Lu J."/>
            <person name="Luo M."/>
            <person name="Machado C.A."/>
            <person name="Makalowski W."/>
            <person name="Marzo M."/>
            <person name="Matsuda M."/>
            <person name="Matzkin L."/>
            <person name="McAllister B."/>
            <person name="McBride C.S."/>
            <person name="McKernan B."/>
            <person name="McKernan K."/>
            <person name="Mendez-Lago M."/>
            <person name="Minx P."/>
            <person name="Mollenhauer M.U."/>
            <person name="Montooth K."/>
            <person name="Mount S.M."/>
            <person name="Mu X."/>
            <person name="Myers E."/>
            <person name="Negre B."/>
            <person name="Newfeld S."/>
            <person name="Nielsen R."/>
            <person name="Noor M.A."/>
            <person name="O'Grady P."/>
            <person name="Pachter L."/>
            <person name="Papaceit M."/>
            <person name="Parisi M.J."/>
            <person name="Parisi M."/>
            <person name="Parts L."/>
            <person name="Pedersen J.S."/>
            <person name="Pesole G."/>
            <person name="Phillippy A.M."/>
            <person name="Ponting C.P."/>
            <person name="Pop M."/>
            <person name="Porcelli D."/>
            <person name="Powell J.R."/>
            <person name="Prohaska S."/>
            <person name="Pruitt K."/>
            <person name="Puig M."/>
            <person name="Quesneville H."/>
            <person name="Ram K.R."/>
            <person name="Rand D."/>
            <person name="Rasmussen M.D."/>
            <person name="Reed L.K."/>
            <person name="Reenan R."/>
            <person name="Reily A."/>
            <person name="Remington K.A."/>
            <person name="Rieger T.T."/>
            <person name="Ritchie M.G."/>
            <person name="Robin C."/>
            <person name="Rogers Y.H."/>
            <person name="Rohde C."/>
            <person name="Rozas J."/>
            <person name="Rubenfield M.J."/>
            <person name="Ruiz A."/>
            <person name="Russo S."/>
            <person name="Salzberg S.L."/>
            <person name="Sanchez-Gracia A."/>
            <person name="Saranga D.J."/>
            <person name="Sato H."/>
            <person name="Schaeffer S.W."/>
            <person name="Schatz M.C."/>
            <person name="Schlenke T."/>
            <person name="Schwartz R."/>
            <person name="Segarra C."/>
            <person name="Singh R.S."/>
            <person name="Sirot L."/>
            <person name="Sirota M."/>
            <person name="Sisneros N.B."/>
            <person name="Smith C.D."/>
            <person name="Smith T.F."/>
            <person name="Spieth J."/>
            <person name="Stage D.E."/>
            <person name="Stark A."/>
            <person name="Stephan W."/>
            <person name="Strausberg R.L."/>
            <person name="Strempel S."/>
            <person name="Sturgill D."/>
            <person name="Sutton G."/>
            <person name="Sutton G.G."/>
            <person name="Tao W."/>
            <person name="Teichmann S."/>
            <person name="Tobari Y.N."/>
            <person name="Tomimura Y."/>
            <person name="Tsolas J.M."/>
            <person name="Valente V.L."/>
            <person name="Venter E."/>
            <person name="Venter J.C."/>
            <person name="Vicario S."/>
            <person name="Vieira F.G."/>
            <person name="Vilella A.J."/>
            <person name="Villasante A."/>
            <person name="Walenz B."/>
            <person name="Wang J."/>
            <person name="Wasserman M."/>
            <person name="Watts T."/>
            <person name="Wilson D."/>
            <person name="Wilson R.K."/>
            <person name="Wing R.A."/>
            <person name="Wolfner M.F."/>
            <person name="Wong A."/>
            <person name="Wong G.K."/>
            <person name="Wu C.I."/>
            <person name="Wu G."/>
            <person name="Yamamoto D."/>
            <person name="Yang H.P."/>
            <person name="Yang S.P."/>
            <person name="Yorke J.A."/>
            <person name="Yoshida K."/>
            <person name="Zdobnov E."/>
            <person name="Zhang P."/>
            <person name="Zhang Y."/>
            <person name="Zimin A.V."/>
            <person name="Baldwin J."/>
            <person name="Abdouelleil A."/>
            <person name="Abdulkadir J."/>
            <person name="Abebe A."/>
            <person name="Abera B."/>
            <person name="Abreu J."/>
            <person name="Acer S.C."/>
            <person name="Aftuck L."/>
            <person name="Alexander A."/>
            <person name="An P."/>
            <person name="Anderson E."/>
            <person name="Anderson S."/>
            <person name="Arachi H."/>
            <person name="Azer M."/>
            <person name="Bachantsang P."/>
            <person name="Barry A."/>
            <person name="Bayul T."/>
            <person name="Berlin A."/>
            <person name="Bessette D."/>
            <person name="Bloom T."/>
            <person name="Blye J."/>
            <person name="Boguslavskiy L."/>
            <person name="Bonnet C."/>
            <person name="Boukhgalter B."/>
            <person name="Bourzgui I."/>
            <person name="Brown A."/>
            <person name="Cahill P."/>
            <person name="Channer S."/>
            <person name="Cheshatsang Y."/>
            <person name="Chuda L."/>
            <person name="Citroen M."/>
            <person name="Collymore A."/>
            <person name="Cooke P."/>
            <person name="Costello M."/>
            <person name="D'Aco K."/>
            <person name="Daza R."/>
            <person name="De Haan G."/>
            <person name="DeGray S."/>
            <person name="DeMaso C."/>
            <person name="Dhargay N."/>
            <person name="Dooley K."/>
            <person name="Dooley E."/>
            <person name="Doricent M."/>
            <person name="Dorje P."/>
            <person name="Dorjee K."/>
            <person name="Dupes A."/>
            <person name="Elong R."/>
            <person name="Falk J."/>
            <person name="Farina A."/>
            <person name="Faro S."/>
            <person name="Ferguson D."/>
            <person name="Fisher S."/>
            <person name="Foley C.D."/>
            <person name="Franke A."/>
            <person name="Friedrich D."/>
            <person name="Gadbois L."/>
            <person name="Gearin G."/>
            <person name="Gearin C.R."/>
            <person name="Giannoukos G."/>
            <person name="Goode T."/>
            <person name="Graham J."/>
            <person name="Grandbois E."/>
            <person name="Grewal S."/>
            <person name="Gyaltsen K."/>
            <person name="Hafez N."/>
            <person name="Hagos B."/>
            <person name="Hall J."/>
            <person name="Henson C."/>
            <person name="Hollinger A."/>
            <person name="Honan T."/>
            <person name="Huard M.D."/>
            <person name="Hughes L."/>
            <person name="Hurhula B."/>
            <person name="Husby M.E."/>
            <person name="Kamat A."/>
            <person name="Kanga B."/>
            <person name="Kashin S."/>
            <person name="Khazanovich D."/>
            <person name="Kisner P."/>
            <person name="Lance K."/>
            <person name="Lara M."/>
            <person name="Lee W."/>
            <person name="Lennon N."/>
            <person name="Letendre F."/>
            <person name="LeVine R."/>
            <person name="Lipovsky A."/>
            <person name="Liu X."/>
            <person name="Liu J."/>
            <person name="Liu S."/>
            <person name="Lokyitsang T."/>
            <person name="Lokyitsang Y."/>
            <person name="Lubonja R."/>
            <person name="Lui A."/>
            <person name="MacDonald P."/>
            <person name="Magnisalis V."/>
            <person name="Maru K."/>
            <person name="Matthews C."/>
            <person name="McCusker W."/>
            <person name="McDonough S."/>
            <person name="Mehta T."/>
            <person name="Meldrim J."/>
            <person name="Meneus L."/>
            <person name="Mihai O."/>
            <person name="Mihalev A."/>
            <person name="Mihova T."/>
            <person name="Mittelman R."/>
            <person name="Mlenga V."/>
            <person name="Montmayeur A."/>
            <person name="Mulrain L."/>
            <person name="Navidi A."/>
            <person name="Naylor J."/>
            <person name="Negash T."/>
            <person name="Nguyen T."/>
            <person name="Nguyen N."/>
            <person name="Nicol R."/>
            <person name="Norbu C."/>
            <person name="Norbu N."/>
            <person name="Novod N."/>
            <person name="O'Neill B."/>
            <person name="Osman S."/>
            <person name="Markiewicz E."/>
            <person name="Oyono O.L."/>
            <person name="Patti C."/>
            <person name="Phunkhang P."/>
            <person name="Pierre F."/>
            <person name="Priest M."/>
            <person name="Raghuraman S."/>
            <person name="Rege F."/>
            <person name="Reyes R."/>
            <person name="Rise C."/>
            <person name="Rogov P."/>
            <person name="Ross K."/>
            <person name="Ryan E."/>
            <person name="Settipalli S."/>
            <person name="Shea T."/>
            <person name="Sherpa N."/>
            <person name="Shi L."/>
            <person name="Shih D."/>
            <person name="Sparrow T."/>
            <person name="Spaulding J."/>
            <person name="Stalker J."/>
            <person name="Stange-Thomann N."/>
            <person name="Stavropoulos S."/>
            <person name="Stone C."/>
            <person name="Strader C."/>
            <person name="Tesfaye S."/>
            <person name="Thomson T."/>
            <person name="Thoulutsang Y."/>
            <person name="Thoulutsang D."/>
            <person name="Topham K."/>
            <person name="Topping I."/>
            <person name="Tsamla T."/>
            <person name="Vassiliev H."/>
            <person name="Vo A."/>
            <person name="Wangchuk T."/>
            <person name="Wangdi T."/>
            <person name="Weiand M."/>
            <person name="Wilkinson J."/>
            <person name="Wilson A."/>
            <person name="Yadav S."/>
            <person name="Young G."/>
            <person name="Yu Q."/>
            <person name="Zembek L."/>
            <person name="Zhong D."/>
            <person name="Zimmer A."/>
            <person name="Zwirko Z."/>
            <person name="Jaffe D.B."/>
            <person name="Alvarez P."/>
            <person name="Brockman W."/>
            <person name="Butler J."/>
            <person name="Chin C."/>
            <person name="Gnerre S."/>
            <person name="Grabherr M."/>
            <person name="Kleber M."/>
            <person name="Mauceli E."/>
            <person name="MacCallum I."/>
        </authorList>
    </citation>
    <scope>NUCLEOTIDE SEQUENCE [LARGE SCALE GENOMIC DNA]</scope>
    <source>
        <strain evidence="15">Tucson 14030-0811.24</strain>
    </source>
</reference>
<evidence type="ECO:0008006" key="16">
    <source>
        <dbReference type="Google" id="ProtNLM"/>
    </source>
</evidence>
<feature type="domain" description="Disintegrin" evidence="12">
    <location>
        <begin position="412"/>
        <end position="500"/>
    </location>
</feature>
<feature type="transmembrane region" description="Helical" evidence="10">
    <location>
        <begin position="704"/>
        <end position="724"/>
    </location>
</feature>
<evidence type="ECO:0000256" key="5">
    <source>
        <dbReference type="ARBA" id="ARBA00023136"/>
    </source>
</evidence>
<dbReference type="PROSITE" id="PS50214">
    <property type="entry name" value="DISINTEGRIN_2"/>
    <property type="match status" value="1"/>
</dbReference>
<dbReference type="OrthoDB" id="5951731at2759"/>
<comment type="subcellular location">
    <subcellularLocation>
        <location evidence="1">Membrane</location>
        <topology evidence="1">Single-pass membrane protein</topology>
    </subcellularLocation>
</comment>
<evidence type="ECO:0000256" key="3">
    <source>
        <dbReference type="ARBA" id="ARBA00022989"/>
    </source>
</evidence>